<accession>A0A059GA86</accession>
<sequence>MTFPRLRQLVIASETTDTIDTLKNVFGLEAPFPDPGVAEFGLVNGVFAIGDQFLEVVVPTVETAPAARFMARGGPGGYMAIFEVADLAATRARVDRLGIRRVWDIDLEDIAASHLHPADLGGAIVSVDQPKPAGEWRWAGPDWRQRSAVGRLIGAELTSPDPIRLMARWASALGAGGSGHALKMDDGDIVFSQGDVDRLVAFDLSLADGDDVLARAKEAGLEVDGRSVRVAGVEMRLA</sequence>
<dbReference type="Proteomes" id="UP000024942">
    <property type="component" value="Unassembled WGS sequence"/>
</dbReference>
<dbReference type="SUPFAM" id="SSF54593">
    <property type="entry name" value="Glyoxalase/Bleomycin resistance protein/Dihydroxybiphenyl dioxygenase"/>
    <property type="match status" value="1"/>
</dbReference>
<dbReference type="PATRIC" id="fig|1280953.3.peg.847"/>
<gene>
    <name evidence="1" type="ORF">HOC_04182</name>
</gene>
<dbReference type="STRING" id="1280953.HOC_04182"/>
<comment type="caution">
    <text evidence="1">The sequence shown here is derived from an EMBL/GenBank/DDBJ whole genome shotgun (WGS) entry which is preliminary data.</text>
</comment>
<keyword evidence="2" id="KW-1185">Reference proteome</keyword>
<dbReference type="eggNOG" id="COG0346">
    <property type="taxonomic scope" value="Bacteria"/>
</dbReference>
<reference evidence="1 2" key="1">
    <citation type="journal article" date="2014" name="Antonie Van Leeuwenhoek">
        <title>Hyphomonas beringensis sp. nov. and Hyphomonas chukchiensis sp. nov., isolated from surface seawater of the Bering Sea and Chukchi Sea.</title>
        <authorList>
            <person name="Li C."/>
            <person name="Lai Q."/>
            <person name="Li G."/>
            <person name="Dong C."/>
            <person name="Wang J."/>
            <person name="Liao Y."/>
            <person name="Shao Z."/>
        </authorList>
    </citation>
    <scope>NUCLEOTIDE SEQUENCE [LARGE SCALE GENOMIC DNA]</scope>
    <source>
        <strain evidence="1 2">SCH89</strain>
    </source>
</reference>
<name>A0A059GA86_9PROT</name>
<dbReference type="Gene3D" id="3.10.180.10">
    <property type="entry name" value="2,3-Dihydroxybiphenyl 1,2-Dioxygenase, domain 1"/>
    <property type="match status" value="1"/>
</dbReference>
<dbReference type="EMBL" id="ARYL01000004">
    <property type="protein sequence ID" value="KDA03649.1"/>
    <property type="molecule type" value="Genomic_DNA"/>
</dbReference>
<organism evidence="1 2">
    <name type="scientific">Hyphomonas oceanitis SCH89</name>
    <dbReference type="NCBI Taxonomy" id="1280953"/>
    <lineage>
        <taxon>Bacteria</taxon>
        <taxon>Pseudomonadati</taxon>
        <taxon>Pseudomonadota</taxon>
        <taxon>Alphaproteobacteria</taxon>
        <taxon>Hyphomonadales</taxon>
        <taxon>Hyphomonadaceae</taxon>
        <taxon>Hyphomonas</taxon>
    </lineage>
</organism>
<dbReference type="OrthoDB" id="7054074at2"/>
<dbReference type="InterPro" id="IPR029068">
    <property type="entry name" value="Glyas_Bleomycin-R_OHBP_Dase"/>
</dbReference>
<evidence type="ECO:0008006" key="3">
    <source>
        <dbReference type="Google" id="ProtNLM"/>
    </source>
</evidence>
<proteinExistence type="predicted"/>
<protein>
    <recommendedName>
        <fullName evidence="3">Glyoxalase-like domain-containing protein</fullName>
    </recommendedName>
</protein>
<dbReference type="RefSeq" id="WP_051624508.1">
    <property type="nucleotide sequence ID" value="NZ_ARYL01000004.1"/>
</dbReference>
<evidence type="ECO:0000313" key="2">
    <source>
        <dbReference type="Proteomes" id="UP000024942"/>
    </source>
</evidence>
<evidence type="ECO:0000313" key="1">
    <source>
        <dbReference type="EMBL" id="KDA03649.1"/>
    </source>
</evidence>
<dbReference type="AlphaFoldDB" id="A0A059GA86"/>